<accession>A0A5P8YNT1</accession>
<comment type="subcellular location">
    <subcellularLocation>
        <location evidence="1">Virion</location>
    </subcellularLocation>
</comment>
<evidence type="ECO:0000259" key="3">
    <source>
        <dbReference type="Pfam" id="PF21882"/>
    </source>
</evidence>
<protein>
    <submittedName>
        <fullName evidence="4">Phage tail fiber protein</fullName>
    </submittedName>
</protein>
<evidence type="ECO:0000313" key="4">
    <source>
        <dbReference type="EMBL" id="AKT73176.1"/>
    </source>
</evidence>
<feature type="domain" description="Putative tail fiber protein gp53-like C-terminal" evidence="3">
    <location>
        <begin position="322"/>
        <end position="401"/>
    </location>
</feature>
<evidence type="ECO:0000256" key="1">
    <source>
        <dbReference type="ARBA" id="ARBA00004328"/>
    </source>
</evidence>
<dbReference type="InterPro" id="IPR054075">
    <property type="entry name" value="Gp53-like_C"/>
</dbReference>
<dbReference type="PANTHER" id="PTHR35191">
    <property type="entry name" value="PROPHAGE SIDE TAIL FIBER PROTEIN HOMOLOG STFQ-RELATED"/>
    <property type="match status" value="1"/>
</dbReference>
<dbReference type="InterPro" id="IPR051934">
    <property type="entry name" value="Phage_Tail_Fiber_Structural"/>
</dbReference>
<keyword evidence="2" id="KW-0945">Host-virus interaction</keyword>
<dbReference type="Pfam" id="PF21882">
    <property type="entry name" value="Gp53-like_C"/>
    <property type="match status" value="1"/>
</dbReference>
<dbReference type="GO" id="GO:0019062">
    <property type="term" value="P:virion attachment to host cell"/>
    <property type="evidence" value="ECO:0007669"/>
    <property type="project" value="InterPro"/>
</dbReference>
<sequence>MPIIKKPDYTIFASEAKNGELSAFPDLLRGWGVTIDQTAGKPPMEWFNTLQKRTDEWLTYLSQRGISEWDNTLDYPKNAVVQSGGNFYVSITENKSKSPDKSQSDWKSMADALNIKIQDATLTSKGIVQLSNATDSASEVMAATPKSVKAAYDLASGKYSAQDATTAQKGIVQLSSATDSTSEIMAATPKAVKSIADRVSTLNVKTVNAKSPDANGNIQITSADTGSLPSGGTAVAAAKLATPRAIGGTNFDGTGNITPALCTSASKLQTARTIAGVAFDGQSNIAIPAGNVGAYTKAEVDSRIAARGAKNTASKAARGWWKCGDTGVIFQWGTVGRGNDLPVTFPIAFPAACISVQISQNSSQYGSSSTSNISASGKNRTGFVSHIYTNEVGADWLAVGY</sequence>
<keyword evidence="4" id="KW-0614">Plasmid</keyword>
<name>A0A0K1H170_YERPE</name>
<evidence type="ECO:0000256" key="2">
    <source>
        <dbReference type="ARBA" id="ARBA00022581"/>
    </source>
</evidence>
<proteinExistence type="predicted"/>
<dbReference type="Pfam" id="PF03406">
    <property type="entry name" value="Phage_fiber_2"/>
    <property type="match status" value="2"/>
</dbReference>
<dbReference type="InterPro" id="IPR005068">
    <property type="entry name" value="Phage_lambda_Stf-r2"/>
</dbReference>
<organism evidence="4">
    <name type="scientific">Yersinia pestis</name>
    <dbReference type="NCBI Taxonomy" id="632"/>
    <lineage>
        <taxon>Bacteria</taxon>
        <taxon>Pseudomonadati</taxon>
        <taxon>Pseudomonadota</taxon>
        <taxon>Gammaproteobacteria</taxon>
        <taxon>Enterobacterales</taxon>
        <taxon>Yersiniaceae</taxon>
        <taxon>Yersinia</taxon>
    </lineage>
</organism>
<accession>A0A0K1H170</accession>
<dbReference type="EMBL" id="KT020860">
    <property type="protein sequence ID" value="AKT73176.1"/>
    <property type="molecule type" value="Genomic_DNA"/>
</dbReference>
<dbReference type="Gene3D" id="2.60.40.3940">
    <property type="match status" value="1"/>
</dbReference>
<dbReference type="AlphaFoldDB" id="A0A0K1H170"/>
<reference evidence="4" key="1">
    <citation type="submission" date="2015-06" db="EMBL/GenBank/DDBJ databases">
        <title>Complete cryptic plasmid (pTP33) assembly of Yersinia pestis biovar Medievalis strain I-2638.</title>
        <authorList>
            <person name="Afanas'ev M.V."/>
            <person name="Tokmakova E.G."/>
            <person name="Polovinkina V.S."/>
            <person name="Sidorova E.A."/>
            <person name="Sinkov V.V."/>
            <person name="Balakhonov S.V."/>
        </authorList>
    </citation>
    <scope>NUCLEOTIDE SEQUENCE</scope>
    <source>
        <strain evidence="4">I-2638</strain>
        <plasmid evidence="4">pTP33</plasmid>
    </source>
</reference>
<dbReference type="PANTHER" id="PTHR35191:SF1">
    <property type="entry name" value="PROPHAGE SIDE TAIL FIBER PROTEIN HOMOLOG STFQ-RELATED"/>
    <property type="match status" value="1"/>
</dbReference>
<geneLocation type="plasmid" evidence="4">
    <name>pTP33</name>
</geneLocation>
<dbReference type="GO" id="GO:0046718">
    <property type="term" value="P:symbiont entry into host cell"/>
    <property type="evidence" value="ECO:0007669"/>
    <property type="project" value="InterPro"/>
</dbReference>